<name>A0A7X6AVP2_STRMQ</name>
<sequence length="254" mass="26826">MRVALMVTCVNDALFPETGKAVVTLLERLGVEVDFPVAQTCCAQPMVNTGYLDEAVPVVRAFVDAFAGYDVVVTPSGSCAGSVRHQHGIVARRAGDPGLARAVRQVAPAVHELTEFLVDVLEVTDVGAYFPHRVTYHPTCHSLRLLGLGDRPRQLLEQVRGLRLVDLPGADQCCGFGGTFALKNPDTSVAMGADKARHVRATGAEILVAGDNSCQLHIGGLLSRQQAGVRVMHLAEVLASTESAPAVPTGTVIA</sequence>
<proteinExistence type="predicted"/>
<dbReference type="InterPro" id="IPR004017">
    <property type="entry name" value="Cys_rich_dom"/>
</dbReference>
<evidence type="ECO:0000313" key="2">
    <source>
        <dbReference type="EMBL" id="NIY64118.1"/>
    </source>
</evidence>
<reference evidence="2 3" key="1">
    <citation type="submission" date="2020-02" db="EMBL/GenBank/DDBJ databases">
        <title>Streptomyces malaysiensis DSM14702 (JHCC583434, PFL_A843) Genome sequencing and assembly.</title>
        <authorList>
            <person name="Samborskyy M."/>
        </authorList>
    </citation>
    <scope>NUCLEOTIDE SEQUENCE [LARGE SCALE GENOMIC DNA]</scope>
    <source>
        <strain evidence="2 3">DSM 14702</strain>
    </source>
</reference>
<accession>A0A7X6AVP2</accession>
<dbReference type="EC" id="1.8.98.1" evidence="2"/>
<dbReference type="GO" id="GO:0005829">
    <property type="term" value="C:cytosol"/>
    <property type="evidence" value="ECO:0007669"/>
    <property type="project" value="TreeGrafter"/>
</dbReference>
<feature type="domain" description="Cysteine-rich" evidence="1">
    <location>
        <begin position="3"/>
        <end position="83"/>
    </location>
</feature>
<gene>
    <name evidence="2" type="ORF">SMALB_2072</name>
</gene>
<keyword evidence="2" id="KW-0560">Oxidoreductase</keyword>
<dbReference type="Pfam" id="PF02754">
    <property type="entry name" value="CCG"/>
    <property type="match status" value="2"/>
</dbReference>
<comment type="caution">
    <text evidence="2">The sequence shown here is derived from an EMBL/GenBank/DDBJ whole genome shotgun (WGS) entry which is preliminary data.</text>
</comment>
<feature type="domain" description="Cysteine-rich" evidence="1">
    <location>
        <begin position="134"/>
        <end position="218"/>
    </location>
</feature>
<dbReference type="RefSeq" id="WP_167500743.1">
    <property type="nucleotide sequence ID" value="NZ_JAALLH010000001.1"/>
</dbReference>
<evidence type="ECO:0000313" key="3">
    <source>
        <dbReference type="Proteomes" id="UP000536624"/>
    </source>
</evidence>
<dbReference type="AlphaFoldDB" id="A0A7X6AVP2"/>
<dbReference type="GO" id="GO:0051912">
    <property type="term" value="F:CoB--CoM heterodisulfide reductase activity"/>
    <property type="evidence" value="ECO:0007669"/>
    <property type="project" value="UniProtKB-EC"/>
</dbReference>
<dbReference type="PANTHER" id="PTHR30296:SF0">
    <property type="entry name" value="LACTATE UTILIZATION PROTEIN A"/>
    <property type="match status" value="1"/>
</dbReference>
<evidence type="ECO:0000259" key="1">
    <source>
        <dbReference type="Pfam" id="PF02754"/>
    </source>
</evidence>
<dbReference type="PANTHER" id="PTHR30296">
    <property type="entry name" value="UNCHARACTERIZED PROTEIN YKGE"/>
    <property type="match status" value="1"/>
</dbReference>
<dbReference type="Proteomes" id="UP000536624">
    <property type="component" value="Unassembled WGS sequence"/>
</dbReference>
<organism evidence="2 3">
    <name type="scientific">Streptomyces malaysiensis</name>
    <dbReference type="NCBI Taxonomy" id="92644"/>
    <lineage>
        <taxon>Bacteria</taxon>
        <taxon>Bacillati</taxon>
        <taxon>Actinomycetota</taxon>
        <taxon>Actinomycetes</taxon>
        <taxon>Kitasatosporales</taxon>
        <taxon>Streptomycetaceae</taxon>
        <taxon>Streptomyces</taxon>
        <taxon>Streptomyces violaceusniger group</taxon>
    </lineage>
</organism>
<dbReference type="EMBL" id="JAALLH010000001">
    <property type="protein sequence ID" value="NIY64118.1"/>
    <property type="molecule type" value="Genomic_DNA"/>
</dbReference>
<protein>
    <submittedName>
        <fullName evidence="2">CoB--CoM heterodisulfide reductase</fullName>
        <ecNumber evidence="2">1.8.98.1</ecNumber>
    </submittedName>
</protein>